<gene>
    <name evidence="7" type="primary">LOC108567877</name>
</gene>
<feature type="domain" description="Carboxylesterase type B" evidence="5">
    <location>
        <begin position="4"/>
        <end position="525"/>
    </location>
</feature>
<dbReference type="RefSeq" id="XP_017784079.1">
    <property type="nucleotide sequence ID" value="XM_017928590.1"/>
</dbReference>
<keyword evidence="6" id="KW-1185">Reference proteome</keyword>
<comment type="similarity">
    <text evidence="1">Belongs to the type-B carboxylesterase/lipase family.</text>
</comment>
<sequence length="535" mass="60549">MSGPTVTVQEGKLIGSVDEDCNRSKFYSFHGIPYGKPPVGNLRFKAPLPPDSWSGIRDATVEADESYSRHMVFQNVIGSEDCLYLNVYTPTLPNNETILKPVMVWIHGGGFTSGSSKREMYGPEFLVAEDIVLVTINYRLGVFGFLSLEDPELDVPGNAGLKDMVMALRWIKENIHNFNGDPKNVTIFGESAGGSAVHYLMLSPMAKNLFHKAIAQSGCASNIWACGRRCGRELAGLLGCHSTDEKDILEVLQKATKEQIIDIQFKIDDTFTASYVRPYGPVVEAFKGENTFLPDHPINLMISGNYNKVPMMMGYNTREGMLSEIIEKRSRPNKPMLRIQNFETAIPYSMNIEANTPKSQEIANKIKEFYFGQEEVCDSTVDNYYQLQTDNFFLREIYNSVKYHLSTSNSPIYFYRFSMESSLNVYKNLAQIKDKGVCHADELGYIFKMIVTPDITKGSIEDITIKRLTRYWTNFAKTGNPNNAKLCDMFPVEWPTVKENDFKFIDIGETLKVCVNPEAERMKFWESIYGTTSKL</sequence>
<dbReference type="PROSITE" id="PS00941">
    <property type="entry name" value="CARBOXYLESTERASE_B_2"/>
    <property type="match status" value="1"/>
</dbReference>
<dbReference type="Pfam" id="PF00135">
    <property type="entry name" value="COesterase"/>
    <property type="match status" value="1"/>
</dbReference>
<dbReference type="Gene3D" id="3.40.50.1820">
    <property type="entry name" value="alpha/beta hydrolase"/>
    <property type="match status" value="1"/>
</dbReference>
<dbReference type="PANTHER" id="PTHR43142">
    <property type="entry name" value="CARBOXYLIC ESTER HYDROLASE"/>
    <property type="match status" value="1"/>
</dbReference>
<accession>A0ABM1NB79</accession>
<dbReference type="InterPro" id="IPR002018">
    <property type="entry name" value="CarbesteraseB"/>
</dbReference>
<evidence type="ECO:0000256" key="4">
    <source>
        <dbReference type="ARBA" id="ARBA00023180"/>
    </source>
</evidence>
<evidence type="ECO:0000256" key="2">
    <source>
        <dbReference type="ARBA" id="ARBA00022487"/>
    </source>
</evidence>
<evidence type="ECO:0000256" key="3">
    <source>
        <dbReference type="ARBA" id="ARBA00022801"/>
    </source>
</evidence>
<dbReference type="PANTHER" id="PTHR43142:SF1">
    <property type="entry name" value="CARBOXYLIC ESTER HYDROLASE"/>
    <property type="match status" value="1"/>
</dbReference>
<protein>
    <submittedName>
        <fullName evidence="7">Esterase B1-like</fullName>
    </submittedName>
</protein>
<dbReference type="SUPFAM" id="SSF53474">
    <property type="entry name" value="alpha/beta-Hydrolases"/>
    <property type="match status" value="1"/>
</dbReference>
<evidence type="ECO:0000256" key="1">
    <source>
        <dbReference type="ARBA" id="ARBA00005964"/>
    </source>
</evidence>
<organism evidence="6 7">
    <name type="scientific">Nicrophorus vespilloides</name>
    <name type="common">Boreal carrion beetle</name>
    <dbReference type="NCBI Taxonomy" id="110193"/>
    <lineage>
        <taxon>Eukaryota</taxon>
        <taxon>Metazoa</taxon>
        <taxon>Ecdysozoa</taxon>
        <taxon>Arthropoda</taxon>
        <taxon>Hexapoda</taxon>
        <taxon>Insecta</taxon>
        <taxon>Pterygota</taxon>
        <taxon>Neoptera</taxon>
        <taxon>Endopterygota</taxon>
        <taxon>Coleoptera</taxon>
        <taxon>Polyphaga</taxon>
        <taxon>Staphyliniformia</taxon>
        <taxon>Silphidae</taxon>
        <taxon>Nicrophorinae</taxon>
        <taxon>Nicrophorus</taxon>
    </lineage>
</organism>
<dbReference type="Proteomes" id="UP000695000">
    <property type="component" value="Unplaced"/>
</dbReference>
<reference evidence="7" key="1">
    <citation type="submission" date="2025-08" db="UniProtKB">
        <authorList>
            <consortium name="RefSeq"/>
        </authorList>
    </citation>
    <scope>IDENTIFICATION</scope>
    <source>
        <tissue evidence="7">Whole Larva</tissue>
    </source>
</reference>
<dbReference type="GeneID" id="108567877"/>
<dbReference type="InterPro" id="IPR019819">
    <property type="entry name" value="Carboxylesterase_B_CS"/>
</dbReference>
<keyword evidence="3" id="KW-0378">Hydrolase</keyword>
<dbReference type="InterPro" id="IPR029058">
    <property type="entry name" value="AB_hydrolase_fold"/>
</dbReference>
<keyword evidence="2" id="KW-0719">Serine esterase</keyword>
<evidence type="ECO:0000259" key="5">
    <source>
        <dbReference type="Pfam" id="PF00135"/>
    </source>
</evidence>
<proteinExistence type="inferred from homology"/>
<keyword evidence="4" id="KW-0325">Glycoprotein</keyword>
<evidence type="ECO:0000313" key="7">
    <source>
        <dbReference type="RefSeq" id="XP_017784079.1"/>
    </source>
</evidence>
<name>A0ABM1NB79_NICVS</name>
<evidence type="ECO:0000313" key="6">
    <source>
        <dbReference type="Proteomes" id="UP000695000"/>
    </source>
</evidence>